<evidence type="ECO:0000313" key="6">
    <source>
        <dbReference type="Proteomes" id="UP001168167"/>
    </source>
</evidence>
<comment type="similarity">
    <text evidence="1 3">Belongs to the short-chain dehydrogenases/reductases (SDR) family.</text>
</comment>
<keyword evidence="2" id="KW-0560">Oxidoreductase</keyword>
<dbReference type="PRINTS" id="PR00081">
    <property type="entry name" value="GDHRDH"/>
</dbReference>
<evidence type="ECO:0000256" key="1">
    <source>
        <dbReference type="ARBA" id="ARBA00006484"/>
    </source>
</evidence>
<dbReference type="Gene3D" id="3.40.50.720">
    <property type="entry name" value="NAD(P)-binding Rossmann-like Domain"/>
    <property type="match status" value="1"/>
</dbReference>
<dbReference type="InterPro" id="IPR002347">
    <property type="entry name" value="SDR_fam"/>
</dbReference>
<dbReference type="InterPro" id="IPR036291">
    <property type="entry name" value="NAD(P)-bd_dom_sf"/>
</dbReference>
<organism evidence="5 6">
    <name type="scientific">Candidatus Doriopsillibacter californiensis</name>
    <dbReference type="NCBI Taxonomy" id="2970740"/>
    <lineage>
        <taxon>Bacteria</taxon>
        <taxon>Pseudomonadati</taxon>
        <taxon>Pseudomonadota</taxon>
        <taxon>Gammaproteobacteria</taxon>
        <taxon>Candidatus Tethybacterales</taxon>
        <taxon>Candidatus Persebacteraceae</taxon>
        <taxon>Candidatus Doriopsillibacter</taxon>
    </lineage>
</organism>
<dbReference type="InterPro" id="IPR020904">
    <property type="entry name" value="Sc_DH/Rdtase_CS"/>
</dbReference>
<dbReference type="SMART" id="SM00822">
    <property type="entry name" value="PKS_KR"/>
    <property type="match status" value="1"/>
</dbReference>
<dbReference type="PRINTS" id="PR00080">
    <property type="entry name" value="SDRFAMILY"/>
</dbReference>
<proteinExistence type="inferred from homology"/>
<accession>A0ABT7QK26</accession>
<comment type="caution">
    <text evidence="5">The sequence shown here is derived from an EMBL/GenBank/DDBJ whole genome shotgun (WGS) entry which is preliminary data.</text>
</comment>
<sequence>MKMLSGLARDWGGAVAVVTGAGGGVGEAVSRQLAVAGASLLLVGRDEKKICRVSDSLGAEIDVMVLSGDVGDSDFCRRVIEETQSRFGRLDVLVNNAGVMHRGPAEQTSDEDWARVMRVNVDGVFYLSRNAVGIMRQQQGGAIVNVGSTLSLVGASGLAAYCTSKGAVAQLTRAMALECAIDDITVNAVCPGAIDSPMLYSEYPTGTDVDAVCARNAALIPKGVVATADEVARAIVFLASEPHITGALLSVDGGYVAQ</sequence>
<reference evidence="5" key="2">
    <citation type="journal article" date="2023" name="Microbiome">
        <title>Synthase-selected sorting approach identifies a beta-lactone synthase in a nudibranch symbiotic bacterium.</title>
        <authorList>
            <person name="Dzunkova M."/>
            <person name="La Clair J.J."/>
            <person name="Tyml T."/>
            <person name="Doud D."/>
            <person name="Schulz F."/>
            <person name="Piquer-Esteban S."/>
            <person name="Porcel Sanchis D."/>
            <person name="Osborn A."/>
            <person name="Robinson D."/>
            <person name="Louie K.B."/>
            <person name="Bowen B.P."/>
            <person name="Bowers R.M."/>
            <person name="Lee J."/>
            <person name="Arnau V."/>
            <person name="Diaz-Villanueva W."/>
            <person name="Stepanauskas R."/>
            <person name="Gosliner T."/>
            <person name="Date S.V."/>
            <person name="Northen T.R."/>
            <person name="Cheng J.F."/>
            <person name="Burkart M.D."/>
            <person name="Woyke T."/>
        </authorList>
    </citation>
    <scope>NUCLEOTIDE SEQUENCE</scope>
    <source>
        <strain evidence="5">Df01</strain>
    </source>
</reference>
<dbReference type="Pfam" id="PF00106">
    <property type="entry name" value="adh_short"/>
    <property type="match status" value="1"/>
</dbReference>
<evidence type="ECO:0000256" key="3">
    <source>
        <dbReference type="RuleBase" id="RU000363"/>
    </source>
</evidence>
<feature type="domain" description="Ketoreductase" evidence="4">
    <location>
        <begin position="14"/>
        <end position="187"/>
    </location>
</feature>
<evidence type="ECO:0000313" key="5">
    <source>
        <dbReference type="EMBL" id="MDM5147053.1"/>
    </source>
</evidence>
<dbReference type="SUPFAM" id="SSF51735">
    <property type="entry name" value="NAD(P)-binding Rossmann-fold domains"/>
    <property type="match status" value="1"/>
</dbReference>
<keyword evidence="6" id="KW-1185">Reference proteome</keyword>
<gene>
    <name evidence="5" type="ORF">NQX30_01465</name>
</gene>
<reference evidence="5" key="1">
    <citation type="submission" date="2022-08" db="EMBL/GenBank/DDBJ databases">
        <authorList>
            <person name="Dzunkova M."/>
            <person name="La Clair J."/>
            <person name="Tyml T."/>
            <person name="Doud D."/>
            <person name="Schulz F."/>
            <person name="Piquer S."/>
            <person name="Porcel Sanchis D."/>
            <person name="Osborn A."/>
            <person name="Robinson D."/>
            <person name="Louie K.B."/>
            <person name="Bowen B.P."/>
            <person name="Bowers R."/>
            <person name="Lee J."/>
            <person name="Arnau Llombart V."/>
            <person name="Diaz Villanueva W."/>
            <person name="Gosliner T."/>
            <person name="Northen T."/>
            <person name="Cheng J.-F."/>
            <person name="Burkart M.D."/>
            <person name="Woyke T."/>
        </authorList>
    </citation>
    <scope>NUCLEOTIDE SEQUENCE</scope>
    <source>
        <strain evidence="5">Df01</strain>
    </source>
</reference>
<dbReference type="PANTHER" id="PTHR42760:SF133">
    <property type="entry name" value="3-OXOACYL-[ACYL-CARRIER-PROTEIN] REDUCTASE"/>
    <property type="match status" value="1"/>
</dbReference>
<evidence type="ECO:0000259" key="4">
    <source>
        <dbReference type="SMART" id="SM00822"/>
    </source>
</evidence>
<dbReference type="Proteomes" id="UP001168167">
    <property type="component" value="Unassembled WGS sequence"/>
</dbReference>
<dbReference type="InterPro" id="IPR057326">
    <property type="entry name" value="KR_dom"/>
</dbReference>
<name>A0ABT7QK26_9GAMM</name>
<dbReference type="CDD" id="cd05233">
    <property type="entry name" value="SDR_c"/>
    <property type="match status" value="1"/>
</dbReference>
<dbReference type="EMBL" id="JANQAO010000001">
    <property type="protein sequence ID" value="MDM5147053.1"/>
    <property type="molecule type" value="Genomic_DNA"/>
</dbReference>
<dbReference type="PROSITE" id="PS00061">
    <property type="entry name" value="ADH_SHORT"/>
    <property type="match status" value="1"/>
</dbReference>
<protein>
    <submittedName>
        <fullName evidence="5">SDR family oxidoreductase</fullName>
    </submittedName>
</protein>
<evidence type="ECO:0000256" key="2">
    <source>
        <dbReference type="ARBA" id="ARBA00023002"/>
    </source>
</evidence>
<dbReference type="PANTHER" id="PTHR42760">
    <property type="entry name" value="SHORT-CHAIN DEHYDROGENASES/REDUCTASES FAMILY MEMBER"/>
    <property type="match status" value="1"/>
</dbReference>